<dbReference type="PROSITE" id="PS51257">
    <property type="entry name" value="PROKAR_LIPOPROTEIN"/>
    <property type="match status" value="1"/>
</dbReference>
<reference evidence="3 4" key="1">
    <citation type="submission" date="2022-04" db="EMBL/GenBank/DDBJ databases">
        <title>Chromosome-level reference genomes for two strains of Caenorhabditis briggsae: an improved platform for comparative genomics.</title>
        <authorList>
            <person name="Stevens L."/>
            <person name="Andersen E."/>
        </authorList>
    </citation>
    <scope>NUCLEOTIDE SEQUENCE [LARGE SCALE GENOMIC DNA]</scope>
    <source>
        <strain evidence="3">VX34</strain>
        <tissue evidence="3">Whole-organism</tissue>
    </source>
</reference>
<organism evidence="3 4">
    <name type="scientific">Caenorhabditis briggsae</name>
    <dbReference type="NCBI Taxonomy" id="6238"/>
    <lineage>
        <taxon>Eukaryota</taxon>
        <taxon>Metazoa</taxon>
        <taxon>Ecdysozoa</taxon>
        <taxon>Nematoda</taxon>
        <taxon>Chromadorea</taxon>
        <taxon>Rhabditida</taxon>
        <taxon>Rhabditina</taxon>
        <taxon>Rhabditomorpha</taxon>
        <taxon>Rhabditoidea</taxon>
        <taxon>Rhabditidae</taxon>
        <taxon>Peloderinae</taxon>
        <taxon>Caenorhabditis</taxon>
    </lineage>
</organism>
<feature type="compositionally biased region" description="Polar residues" evidence="1">
    <location>
        <begin position="46"/>
        <end position="66"/>
    </location>
</feature>
<name>A0AAE9E6N6_CAEBR</name>
<dbReference type="AlphaFoldDB" id="A0AAE9E6N6"/>
<feature type="transmembrane region" description="Helical" evidence="2">
    <location>
        <begin position="6"/>
        <end position="27"/>
    </location>
</feature>
<feature type="compositionally biased region" description="Basic and acidic residues" evidence="1">
    <location>
        <begin position="93"/>
        <end position="125"/>
    </location>
</feature>
<keyword evidence="2" id="KW-1133">Transmembrane helix</keyword>
<accession>A0AAE9E6N6</accession>
<evidence type="ECO:0000256" key="2">
    <source>
        <dbReference type="SAM" id="Phobius"/>
    </source>
</evidence>
<protein>
    <recommendedName>
        <fullName evidence="5">Lipoprotein</fullName>
    </recommendedName>
</protein>
<dbReference type="Proteomes" id="UP000829354">
    <property type="component" value="Chromosome I"/>
</dbReference>
<feature type="compositionally biased region" description="Basic and acidic residues" evidence="1">
    <location>
        <begin position="141"/>
        <end position="167"/>
    </location>
</feature>
<proteinExistence type="predicted"/>
<evidence type="ECO:0000313" key="4">
    <source>
        <dbReference type="Proteomes" id="UP000829354"/>
    </source>
</evidence>
<keyword evidence="4" id="KW-1185">Reference proteome</keyword>
<keyword evidence="2" id="KW-0472">Membrane</keyword>
<evidence type="ECO:0000313" key="3">
    <source>
        <dbReference type="EMBL" id="UMM13893.1"/>
    </source>
</evidence>
<feature type="compositionally biased region" description="Low complexity" evidence="1">
    <location>
        <begin position="73"/>
        <end position="90"/>
    </location>
</feature>
<evidence type="ECO:0008006" key="5">
    <source>
        <dbReference type="Google" id="ProtNLM"/>
    </source>
</evidence>
<feature type="region of interest" description="Disordered" evidence="1">
    <location>
        <begin position="32"/>
        <end position="185"/>
    </location>
</feature>
<dbReference type="EMBL" id="CP092620">
    <property type="protein sequence ID" value="UMM13893.1"/>
    <property type="molecule type" value="Genomic_DNA"/>
</dbReference>
<sequence>MIAKLLYFVLKSSLFIVNATLVSVILIGCADGKKNKNDTHSPPPTANTEDITTKKSVNQNSTTSTELEPPKQAPSCSTSTPSQPTSQPVSKAKTPDRPDEIKNEKPKKSEMKLDKTQRMASKESLRPPPRTIRNAPVKKVTSKEAQKTMKDVKEFSAREGPILDEKSANQQDFDDYLNNLGENKT</sequence>
<gene>
    <name evidence="3" type="ORF">L5515_001945</name>
</gene>
<evidence type="ECO:0000256" key="1">
    <source>
        <dbReference type="SAM" id="MobiDB-lite"/>
    </source>
</evidence>
<keyword evidence="2" id="KW-0812">Transmembrane</keyword>